<feature type="compositionally biased region" description="Basic residues" evidence="5">
    <location>
        <begin position="179"/>
        <end position="189"/>
    </location>
</feature>
<dbReference type="InterPro" id="IPR001841">
    <property type="entry name" value="Znf_RING"/>
</dbReference>
<evidence type="ECO:0000256" key="3">
    <source>
        <dbReference type="ARBA" id="ARBA00022833"/>
    </source>
</evidence>
<evidence type="ECO:0000313" key="8">
    <source>
        <dbReference type="Proteomes" id="UP000030763"/>
    </source>
</evidence>
<feature type="region of interest" description="Disordered" evidence="5">
    <location>
        <begin position="492"/>
        <end position="522"/>
    </location>
</feature>
<dbReference type="Proteomes" id="UP000030763">
    <property type="component" value="Unassembled WGS sequence"/>
</dbReference>
<dbReference type="PANTHER" id="PTHR45931">
    <property type="entry name" value="SI:CH211-59O9.10"/>
    <property type="match status" value="1"/>
</dbReference>
<dbReference type="RefSeq" id="XP_013337841.1">
    <property type="nucleotide sequence ID" value="XM_013482387.1"/>
</dbReference>
<name>U6MAZ0_EIMMA</name>
<reference evidence="7" key="2">
    <citation type="submission" date="2013-10" db="EMBL/GenBank/DDBJ databases">
        <authorList>
            <person name="Aslett M."/>
        </authorList>
    </citation>
    <scope>NUCLEOTIDE SEQUENCE [LARGE SCALE GENOMIC DNA]</scope>
    <source>
        <strain evidence="7">Weybridge</strain>
    </source>
</reference>
<dbReference type="AlphaFoldDB" id="U6MAZ0"/>
<protein>
    <submittedName>
        <fullName evidence="7">Zinc finger (C3HC4 RING finger) protein, putative</fullName>
    </submittedName>
</protein>
<dbReference type="SUPFAM" id="SSF57850">
    <property type="entry name" value="RING/U-box"/>
    <property type="match status" value="1"/>
</dbReference>
<dbReference type="GO" id="GO:0006511">
    <property type="term" value="P:ubiquitin-dependent protein catabolic process"/>
    <property type="evidence" value="ECO:0007669"/>
    <property type="project" value="TreeGrafter"/>
</dbReference>
<dbReference type="GeneID" id="25334913"/>
<organism evidence="7 8">
    <name type="scientific">Eimeria maxima</name>
    <name type="common">Coccidian parasite</name>
    <dbReference type="NCBI Taxonomy" id="5804"/>
    <lineage>
        <taxon>Eukaryota</taxon>
        <taxon>Sar</taxon>
        <taxon>Alveolata</taxon>
        <taxon>Apicomplexa</taxon>
        <taxon>Conoidasida</taxon>
        <taxon>Coccidia</taxon>
        <taxon>Eucoccidiorida</taxon>
        <taxon>Eimeriorina</taxon>
        <taxon>Eimeriidae</taxon>
        <taxon>Eimeria</taxon>
    </lineage>
</organism>
<reference evidence="7" key="1">
    <citation type="submission" date="2013-10" db="EMBL/GenBank/DDBJ databases">
        <title>Genomic analysis of the causative agents of coccidiosis in chickens.</title>
        <authorList>
            <person name="Reid A.J."/>
            <person name="Blake D."/>
            <person name="Billington K."/>
            <person name="Browne H."/>
            <person name="Dunn M."/>
            <person name="Hung S."/>
            <person name="Kawahara F."/>
            <person name="Miranda-Saavedra D."/>
            <person name="Mourier T."/>
            <person name="Nagra H."/>
            <person name="Otto T.D."/>
            <person name="Rawlings N."/>
            <person name="Sanchez A."/>
            <person name="Sanders M."/>
            <person name="Subramaniam C."/>
            <person name="Tay Y."/>
            <person name="Dear P."/>
            <person name="Doerig C."/>
            <person name="Gruber A."/>
            <person name="Parkinson J."/>
            <person name="Shirley M."/>
            <person name="Wan K.L."/>
            <person name="Berriman M."/>
            <person name="Tomley F."/>
            <person name="Pain A."/>
        </authorList>
    </citation>
    <scope>NUCLEOTIDE SEQUENCE [LARGE SCALE GENOMIC DNA]</scope>
    <source>
        <strain evidence="7">Weybridge</strain>
    </source>
</reference>
<accession>U6MAZ0</accession>
<proteinExistence type="predicted"/>
<dbReference type="InterPro" id="IPR051834">
    <property type="entry name" value="RING_finger_E3_ligase"/>
</dbReference>
<gene>
    <name evidence="7" type="ORF">EMWEY_00009270</name>
</gene>
<keyword evidence="1" id="KW-0479">Metal-binding</keyword>
<dbReference type="VEuPathDB" id="ToxoDB:EMWEY_00009270"/>
<sequence length="610" mass="66606">MQGTGGQRAWPGSGSPGVSRVTQAGGPPGWMPIVPPPFVSLPPIPQASRSRSGHQRRSSHEANAFAQSLTPPAVPSTRHTDWQSRRTVERRLYAPVDRRVTVQAARSSPRQHDSGGFRWLSQETRTRHSNQTTQRSAASRLETHGVAGVHANSSAFTNPVARHTGTPNERISVNTIGRSRPRSGSHSTRRTSDDLFDELASAFSAMDFIGSQVPGSGRRTLPTFEEMEGRTRSSEHQFLGLSGFHYTDVRGLLPLRGVPVVSALQRPGFTGANHTSHSIEPSSPMSVTDNRYLWSDNRGRPSRSAGHSSGILRISLRNDEASMFEDVFGESLGSRFHRSAAANMIRSFLSSVVGPLGLPWRGPWEFRIGFPLSETHRDAHQRHSRLTIGGTNSSFLLFAAAAADPANFDVLEHNIGRFIEEVESSFAFEDFDDLDTPLMLVVSRGDAGAGEDFVPHIWGGGSGPRVTFQQLSESRTLRENLGQHTFKWTFGEAKQRSGQPSTASHGVKTPAGTSKGMAQRTHRGLGELDASTAALPDRSGADVQTETHNGYDCCICLSAFEPGDALLTLRCLHIFHERCIDRWIKTSYSVKCPLCSTKIAEPSNSDNTDE</sequence>
<evidence type="ECO:0000256" key="5">
    <source>
        <dbReference type="SAM" id="MobiDB-lite"/>
    </source>
</evidence>
<feature type="region of interest" description="Disordered" evidence="5">
    <location>
        <begin position="1"/>
        <end position="86"/>
    </location>
</feature>
<feature type="region of interest" description="Disordered" evidence="5">
    <location>
        <begin position="157"/>
        <end position="192"/>
    </location>
</feature>
<dbReference type="GO" id="GO:0005634">
    <property type="term" value="C:nucleus"/>
    <property type="evidence" value="ECO:0007669"/>
    <property type="project" value="TreeGrafter"/>
</dbReference>
<evidence type="ECO:0000256" key="4">
    <source>
        <dbReference type="PROSITE-ProRule" id="PRU00175"/>
    </source>
</evidence>
<dbReference type="EMBL" id="HG722023">
    <property type="protein sequence ID" value="CDJ61191.1"/>
    <property type="molecule type" value="Genomic_DNA"/>
</dbReference>
<dbReference type="SMART" id="SM00184">
    <property type="entry name" value="RING"/>
    <property type="match status" value="1"/>
</dbReference>
<keyword evidence="8" id="KW-1185">Reference proteome</keyword>
<dbReference type="Gene3D" id="3.30.40.10">
    <property type="entry name" value="Zinc/RING finger domain, C3HC4 (zinc finger)"/>
    <property type="match status" value="1"/>
</dbReference>
<evidence type="ECO:0000313" key="7">
    <source>
        <dbReference type="EMBL" id="CDJ61191.1"/>
    </source>
</evidence>
<dbReference type="PROSITE" id="PS50089">
    <property type="entry name" value="ZF_RING_2"/>
    <property type="match status" value="1"/>
</dbReference>
<keyword evidence="2 4" id="KW-0863">Zinc-finger</keyword>
<evidence type="ECO:0000256" key="2">
    <source>
        <dbReference type="ARBA" id="ARBA00022771"/>
    </source>
</evidence>
<dbReference type="CDD" id="cd16454">
    <property type="entry name" value="RING-H2_PA-TM-RING"/>
    <property type="match status" value="1"/>
</dbReference>
<dbReference type="GO" id="GO:0061630">
    <property type="term" value="F:ubiquitin protein ligase activity"/>
    <property type="evidence" value="ECO:0007669"/>
    <property type="project" value="TreeGrafter"/>
</dbReference>
<dbReference type="PANTHER" id="PTHR45931:SF3">
    <property type="entry name" value="RING ZINC FINGER-CONTAINING PROTEIN"/>
    <property type="match status" value="1"/>
</dbReference>
<dbReference type="InterPro" id="IPR013083">
    <property type="entry name" value="Znf_RING/FYVE/PHD"/>
</dbReference>
<feature type="compositionally biased region" description="Pro residues" evidence="5">
    <location>
        <begin position="29"/>
        <end position="45"/>
    </location>
</feature>
<evidence type="ECO:0000256" key="1">
    <source>
        <dbReference type="ARBA" id="ARBA00022723"/>
    </source>
</evidence>
<evidence type="ECO:0000259" key="6">
    <source>
        <dbReference type="PROSITE" id="PS50089"/>
    </source>
</evidence>
<dbReference type="OrthoDB" id="9984778at2759"/>
<dbReference type="GO" id="GO:0008270">
    <property type="term" value="F:zinc ion binding"/>
    <property type="evidence" value="ECO:0007669"/>
    <property type="project" value="UniProtKB-KW"/>
</dbReference>
<dbReference type="OMA" id="YDCCICL"/>
<feature type="region of interest" description="Disordered" evidence="5">
    <location>
        <begin position="102"/>
        <end position="139"/>
    </location>
</feature>
<feature type="domain" description="RING-type" evidence="6">
    <location>
        <begin position="553"/>
        <end position="596"/>
    </location>
</feature>
<keyword evidence="3" id="KW-0862">Zinc</keyword>
<dbReference type="Pfam" id="PF13639">
    <property type="entry name" value="zf-RING_2"/>
    <property type="match status" value="1"/>
</dbReference>
<feature type="compositionally biased region" description="Polar residues" evidence="5">
    <location>
        <begin position="165"/>
        <end position="178"/>
    </location>
</feature>